<feature type="transmembrane region" description="Helical" evidence="6">
    <location>
        <begin position="12"/>
        <end position="33"/>
    </location>
</feature>
<dbReference type="EMBL" id="JBHMFC010000017">
    <property type="protein sequence ID" value="MFB9056277.1"/>
    <property type="molecule type" value="Genomic_DNA"/>
</dbReference>
<evidence type="ECO:0000256" key="2">
    <source>
        <dbReference type="ARBA" id="ARBA00022475"/>
    </source>
</evidence>
<evidence type="ECO:0000256" key="1">
    <source>
        <dbReference type="ARBA" id="ARBA00004651"/>
    </source>
</evidence>
<feature type="transmembrane region" description="Helical" evidence="6">
    <location>
        <begin position="207"/>
        <end position="225"/>
    </location>
</feature>
<keyword evidence="5 6" id="KW-0472">Membrane</keyword>
<keyword evidence="4 6" id="KW-1133">Transmembrane helix</keyword>
<evidence type="ECO:0000256" key="4">
    <source>
        <dbReference type="ARBA" id="ARBA00022989"/>
    </source>
</evidence>
<sequence>MTRQTTHKTKQFFFVLLKLSSVVAAFYFIYYKLTHNPELDFKDFTSFLLKSDVFYLKNIVFLVFLSLLNWFFEVLKWQTLVGLIKEITFKQALEQTLGSLTVSLFTPNRIGEYGAKALYFVKSDRKLVVLITLVSNILQMLVTTILGVSGGIFFLQRYPLEADFHGVIKVLFLGGLVFMGLSYFVKRYLCGVFKIQILKIQRLIKQVSLQIIGFGFLLSLCRYVIFSFQFYYVLSVFGIEITYLNAMVVITFMYFLASVWPSIFLFDVLIKGSVAVYLFSFLNISAFAVLASVTIMWLLNFVLPSFFGSYYVMRFSFSKNTPSI</sequence>
<dbReference type="Pfam" id="PF03706">
    <property type="entry name" value="LPG_synthase_TM"/>
    <property type="match status" value="1"/>
</dbReference>
<gene>
    <name evidence="7" type="ORF">ACFFU9_05920</name>
</gene>
<comment type="caution">
    <text evidence="7">The sequence shown here is derived from an EMBL/GenBank/DDBJ whole genome shotgun (WGS) entry which is preliminary data.</text>
</comment>
<dbReference type="Proteomes" id="UP001589585">
    <property type="component" value="Unassembled WGS sequence"/>
</dbReference>
<feature type="transmembrane region" description="Helical" evidence="6">
    <location>
        <begin position="127"/>
        <end position="155"/>
    </location>
</feature>
<name>A0ABV5FA21_9FLAO</name>
<feature type="transmembrane region" description="Helical" evidence="6">
    <location>
        <begin position="167"/>
        <end position="186"/>
    </location>
</feature>
<dbReference type="InterPro" id="IPR022791">
    <property type="entry name" value="L-PG_synthase/AglD"/>
</dbReference>
<proteinExistence type="predicted"/>
<protein>
    <submittedName>
        <fullName evidence="7">Lysylphosphatidylglycerol synthase domain-containing protein</fullName>
    </submittedName>
</protein>
<dbReference type="RefSeq" id="WP_379860477.1">
    <property type="nucleotide sequence ID" value="NZ_JBHMFC010000017.1"/>
</dbReference>
<feature type="transmembrane region" description="Helical" evidence="6">
    <location>
        <begin position="53"/>
        <end position="72"/>
    </location>
</feature>
<keyword evidence="2" id="KW-1003">Cell membrane</keyword>
<reference evidence="7 8" key="1">
    <citation type="submission" date="2024-09" db="EMBL/GenBank/DDBJ databases">
        <authorList>
            <person name="Sun Q."/>
            <person name="Mori K."/>
        </authorList>
    </citation>
    <scope>NUCLEOTIDE SEQUENCE [LARGE SCALE GENOMIC DNA]</scope>
    <source>
        <strain evidence="7 8">CECT 8622</strain>
    </source>
</reference>
<keyword evidence="8" id="KW-1185">Reference proteome</keyword>
<feature type="transmembrane region" description="Helical" evidence="6">
    <location>
        <begin position="268"/>
        <end position="289"/>
    </location>
</feature>
<evidence type="ECO:0000313" key="8">
    <source>
        <dbReference type="Proteomes" id="UP001589585"/>
    </source>
</evidence>
<evidence type="ECO:0000256" key="3">
    <source>
        <dbReference type="ARBA" id="ARBA00022692"/>
    </source>
</evidence>
<evidence type="ECO:0000256" key="6">
    <source>
        <dbReference type="SAM" id="Phobius"/>
    </source>
</evidence>
<evidence type="ECO:0000256" key="5">
    <source>
        <dbReference type="ARBA" id="ARBA00023136"/>
    </source>
</evidence>
<keyword evidence="3 6" id="KW-0812">Transmembrane</keyword>
<evidence type="ECO:0000313" key="7">
    <source>
        <dbReference type="EMBL" id="MFB9056277.1"/>
    </source>
</evidence>
<accession>A0ABV5FA21</accession>
<organism evidence="7 8">
    <name type="scientific">Mariniflexile ostreae</name>
    <dbReference type="NCBI Taxonomy" id="1520892"/>
    <lineage>
        <taxon>Bacteria</taxon>
        <taxon>Pseudomonadati</taxon>
        <taxon>Bacteroidota</taxon>
        <taxon>Flavobacteriia</taxon>
        <taxon>Flavobacteriales</taxon>
        <taxon>Flavobacteriaceae</taxon>
        <taxon>Mariniflexile</taxon>
    </lineage>
</organism>
<comment type="subcellular location">
    <subcellularLocation>
        <location evidence="1">Cell membrane</location>
        <topology evidence="1">Multi-pass membrane protein</topology>
    </subcellularLocation>
</comment>
<feature type="transmembrane region" description="Helical" evidence="6">
    <location>
        <begin position="231"/>
        <end position="256"/>
    </location>
</feature>